<sequence length="479" mass="52078">MHTAPATSNTSVTRTLASWLEELSPATIPEEIRTRAKYLVLDGLGCALLGARLPWSVKAHDAITAIEGTGKCTVIGWNESLPPNAAALLNSTFVQAFDLDDVHVEAPIHAASVIVPAVLAAAQQEQPGPVISGHDFLTAMVAGFEVAPRVGLAMGGTHMLTIGWHSGAIFGPAGSAAAVSKLLGLPADQIEDALGLACTQACGLMSAQFESMVKRMHHGFASRSGVLASYLARQGFTGIKEIFDRSYGGFLQMFTLGSESEPRYFPDEVCKELGETWHMKKIREKPYALCAGTHCTVDCLRELQRLYPEQMAEWRRIVKIEAEMARAAMKKVGWAPQKPATVTAAQMCIPYAVALQVVDGEIVPGQFAPGKLNREELWDIIDKVECREVPEFDHSWAQRVKVTFEDGEVIETVVKAPRGVNPALSNEEVLEKWRSVTRGVISEERQREIEAVVLNMEEEADVVGRLGALLGPETVNVLQ</sequence>
<dbReference type="InterPro" id="IPR042183">
    <property type="entry name" value="MmgE/PrpD_sf_1"/>
</dbReference>
<dbReference type="InterPro" id="IPR042188">
    <property type="entry name" value="MmgE/PrpD_sf_2"/>
</dbReference>
<comment type="similarity">
    <text evidence="1">Belongs to the PrpD family.</text>
</comment>
<dbReference type="EMBL" id="KZ826461">
    <property type="protein sequence ID" value="PYI00300.1"/>
    <property type="molecule type" value="Genomic_DNA"/>
</dbReference>
<dbReference type="STRING" id="1448318.A0A319DS80"/>
<reference evidence="4 5" key="1">
    <citation type="submission" date="2018-02" db="EMBL/GenBank/DDBJ databases">
        <title>The genomes of Aspergillus section Nigri reveals drivers in fungal speciation.</title>
        <authorList>
            <consortium name="DOE Joint Genome Institute"/>
            <person name="Vesth T.C."/>
            <person name="Nybo J."/>
            <person name="Theobald S."/>
            <person name="Brandl J."/>
            <person name="Frisvad J.C."/>
            <person name="Nielsen K.F."/>
            <person name="Lyhne E.K."/>
            <person name="Kogle M.E."/>
            <person name="Kuo A."/>
            <person name="Riley R."/>
            <person name="Clum A."/>
            <person name="Nolan M."/>
            <person name="Lipzen A."/>
            <person name="Salamov A."/>
            <person name="Henrissat B."/>
            <person name="Wiebenga A."/>
            <person name="De vries R.P."/>
            <person name="Grigoriev I.V."/>
            <person name="Mortensen U.H."/>
            <person name="Andersen M.R."/>
            <person name="Baker S.E."/>
        </authorList>
    </citation>
    <scope>NUCLEOTIDE SEQUENCE [LARGE SCALE GENOMIC DNA]</scope>
    <source>
        <strain evidence="4 5">CBS 121057</strain>
    </source>
</reference>
<dbReference type="InterPro" id="IPR045336">
    <property type="entry name" value="MmgE_PrpD_N"/>
</dbReference>
<dbReference type="PANTHER" id="PTHR16943:SF8">
    <property type="entry name" value="2-METHYLCITRATE DEHYDRATASE"/>
    <property type="match status" value="1"/>
</dbReference>
<gene>
    <name evidence="4" type="ORF">BO78DRAFT_434519</name>
</gene>
<accession>A0A319DS80</accession>
<dbReference type="OrthoDB" id="10267976at2759"/>
<dbReference type="GO" id="GO:0016829">
    <property type="term" value="F:lyase activity"/>
    <property type="evidence" value="ECO:0007669"/>
    <property type="project" value="InterPro"/>
</dbReference>
<organism evidence="4 5">
    <name type="scientific">Aspergillus sclerotiicarbonarius (strain CBS 121057 / IBT 28362)</name>
    <dbReference type="NCBI Taxonomy" id="1448318"/>
    <lineage>
        <taxon>Eukaryota</taxon>
        <taxon>Fungi</taxon>
        <taxon>Dikarya</taxon>
        <taxon>Ascomycota</taxon>
        <taxon>Pezizomycotina</taxon>
        <taxon>Eurotiomycetes</taxon>
        <taxon>Eurotiomycetidae</taxon>
        <taxon>Eurotiales</taxon>
        <taxon>Aspergillaceae</taxon>
        <taxon>Aspergillus</taxon>
        <taxon>Aspergillus subgen. Circumdati</taxon>
    </lineage>
</organism>
<dbReference type="SUPFAM" id="SSF103378">
    <property type="entry name" value="2-methylcitrate dehydratase PrpD"/>
    <property type="match status" value="1"/>
</dbReference>
<dbReference type="PANTHER" id="PTHR16943">
    <property type="entry name" value="2-METHYLCITRATE DEHYDRATASE-RELATED"/>
    <property type="match status" value="1"/>
</dbReference>
<name>A0A319DS80_ASPSB</name>
<dbReference type="Gene3D" id="3.30.1330.120">
    <property type="entry name" value="2-methylcitrate dehydratase PrpD"/>
    <property type="match status" value="1"/>
</dbReference>
<dbReference type="AlphaFoldDB" id="A0A319DS80"/>
<evidence type="ECO:0000313" key="4">
    <source>
        <dbReference type="EMBL" id="PYI00300.1"/>
    </source>
</evidence>
<keyword evidence="5" id="KW-1185">Reference proteome</keyword>
<dbReference type="Pfam" id="PF19305">
    <property type="entry name" value="MmgE_PrpD_C"/>
    <property type="match status" value="1"/>
</dbReference>
<feature type="domain" description="MmgE/PrpD N-terminal" evidence="2">
    <location>
        <begin position="15"/>
        <end position="257"/>
    </location>
</feature>
<evidence type="ECO:0000259" key="2">
    <source>
        <dbReference type="Pfam" id="PF03972"/>
    </source>
</evidence>
<dbReference type="Proteomes" id="UP000248423">
    <property type="component" value="Unassembled WGS sequence"/>
</dbReference>
<feature type="domain" description="MmgE/PrpD C-terminal" evidence="3">
    <location>
        <begin position="287"/>
        <end position="457"/>
    </location>
</feature>
<dbReference type="Gene3D" id="1.10.4100.10">
    <property type="entry name" value="2-methylcitrate dehydratase PrpD"/>
    <property type="match status" value="1"/>
</dbReference>
<protein>
    <submittedName>
        <fullName evidence="4">2-methylcitrate dehydratase PrpD</fullName>
    </submittedName>
</protein>
<dbReference type="InterPro" id="IPR036148">
    <property type="entry name" value="MmgE/PrpD_sf"/>
</dbReference>
<dbReference type="InterPro" id="IPR045337">
    <property type="entry name" value="MmgE_PrpD_C"/>
</dbReference>
<dbReference type="Pfam" id="PF03972">
    <property type="entry name" value="MmgE_PrpD_N"/>
    <property type="match status" value="1"/>
</dbReference>
<proteinExistence type="inferred from homology"/>
<evidence type="ECO:0000259" key="3">
    <source>
        <dbReference type="Pfam" id="PF19305"/>
    </source>
</evidence>
<dbReference type="InterPro" id="IPR005656">
    <property type="entry name" value="MmgE_PrpD"/>
</dbReference>
<evidence type="ECO:0000313" key="5">
    <source>
        <dbReference type="Proteomes" id="UP000248423"/>
    </source>
</evidence>
<dbReference type="VEuPathDB" id="FungiDB:BO78DRAFT_434519"/>
<evidence type="ECO:0000256" key="1">
    <source>
        <dbReference type="ARBA" id="ARBA00006174"/>
    </source>
</evidence>